<evidence type="ECO:0000313" key="2">
    <source>
        <dbReference type="EMBL" id="OGZ02329.1"/>
    </source>
</evidence>
<sequence>MLFLSIMIALIPGFAWLFFYLQEDTHPEPKATVAKVFIAGGASAFVALAVQVALQHIGFSFSSDSIASSADITARVAVSIVLFAFVEELVKFSAAYATMNQDPAFKEPIDAMIYMVVAALGFATIENIGAVHGNFSSYTGNLLAGAVFETVTFRFVGATLLHTLSSALLGYYWALHIRNFGDSRPLFWGIALATVLHAVFNYLIITYGNLIFAVAFLSMIGFFVLGDFEKLKSRPV</sequence>
<feature type="transmembrane region" description="Helical" evidence="1">
    <location>
        <begin position="72"/>
        <end position="90"/>
    </location>
</feature>
<feature type="transmembrane region" description="Helical" evidence="1">
    <location>
        <begin position="111"/>
        <end position="131"/>
    </location>
</feature>
<comment type="caution">
    <text evidence="2">The sequence shown here is derived from an EMBL/GenBank/DDBJ whole genome shotgun (WGS) entry which is preliminary data.</text>
</comment>
<name>A0A1G2CLU6_9BACT</name>
<dbReference type="Proteomes" id="UP000178348">
    <property type="component" value="Unassembled WGS sequence"/>
</dbReference>
<keyword evidence="1" id="KW-0812">Transmembrane</keyword>
<reference evidence="2 3" key="1">
    <citation type="journal article" date="2016" name="Nat. Commun.">
        <title>Thousands of microbial genomes shed light on interconnected biogeochemical processes in an aquifer system.</title>
        <authorList>
            <person name="Anantharaman K."/>
            <person name="Brown C.T."/>
            <person name="Hug L.A."/>
            <person name="Sharon I."/>
            <person name="Castelle C.J."/>
            <person name="Probst A.J."/>
            <person name="Thomas B.C."/>
            <person name="Singh A."/>
            <person name="Wilkins M.J."/>
            <person name="Karaoz U."/>
            <person name="Brodie E.L."/>
            <person name="Williams K.H."/>
            <person name="Hubbard S.S."/>
            <person name="Banfield J.F."/>
        </authorList>
    </citation>
    <scope>NUCLEOTIDE SEQUENCE [LARGE SCALE GENOMIC DNA]</scope>
</reference>
<protein>
    <recommendedName>
        <fullName evidence="4">Protease PrsW</fullName>
    </recommendedName>
</protein>
<evidence type="ECO:0000256" key="1">
    <source>
        <dbReference type="SAM" id="Phobius"/>
    </source>
</evidence>
<feature type="transmembrane region" description="Helical" evidence="1">
    <location>
        <begin position="6"/>
        <end position="21"/>
    </location>
</feature>
<feature type="transmembrane region" description="Helical" evidence="1">
    <location>
        <begin position="151"/>
        <end position="174"/>
    </location>
</feature>
<dbReference type="PANTHER" id="PTHR36844">
    <property type="entry name" value="PROTEASE PRSW"/>
    <property type="match status" value="1"/>
</dbReference>
<dbReference type="EMBL" id="MHLB01000016">
    <property type="protein sequence ID" value="OGZ02329.1"/>
    <property type="molecule type" value="Genomic_DNA"/>
</dbReference>
<evidence type="ECO:0008006" key="4">
    <source>
        <dbReference type="Google" id="ProtNLM"/>
    </source>
</evidence>
<organism evidence="2 3">
    <name type="scientific">Candidatus Liptonbacteria bacterium RIFCSPLOWO2_01_FULL_53_13</name>
    <dbReference type="NCBI Taxonomy" id="1798651"/>
    <lineage>
        <taxon>Bacteria</taxon>
        <taxon>Candidatus Liptoniibacteriota</taxon>
    </lineage>
</organism>
<dbReference type="InterPro" id="IPR026898">
    <property type="entry name" value="PrsW"/>
</dbReference>
<proteinExistence type="predicted"/>
<dbReference type="Pfam" id="PF13367">
    <property type="entry name" value="PrsW-protease"/>
    <property type="match status" value="1"/>
</dbReference>
<dbReference type="GO" id="GO:0008233">
    <property type="term" value="F:peptidase activity"/>
    <property type="evidence" value="ECO:0007669"/>
    <property type="project" value="InterPro"/>
</dbReference>
<accession>A0A1G2CLU6</accession>
<dbReference type="PANTHER" id="PTHR36844:SF1">
    <property type="entry name" value="PROTEASE PRSW"/>
    <property type="match status" value="1"/>
</dbReference>
<keyword evidence="1" id="KW-1133">Transmembrane helix</keyword>
<evidence type="ECO:0000313" key="3">
    <source>
        <dbReference type="Proteomes" id="UP000178348"/>
    </source>
</evidence>
<dbReference type="AlphaFoldDB" id="A0A1G2CLU6"/>
<keyword evidence="1" id="KW-0472">Membrane</keyword>
<gene>
    <name evidence="2" type="ORF">A2946_02415</name>
</gene>
<feature type="transmembrane region" description="Helical" evidence="1">
    <location>
        <begin position="33"/>
        <end position="52"/>
    </location>
</feature>
<feature type="transmembrane region" description="Helical" evidence="1">
    <location>
        <begin position="210"/>
        <end position="228"/>
    </location>
</feature>